<dbReference type="Proteomes" id="UP000008177">
    <property type="component" value="Unplaced contigs"/>
</dbReference>
<dbReference type="InParanoid" id="G2XY39"/>
<evidence type="ECO:0000313" key="2">
    <source>
        <dbReference type="Proteomes" id="UP000008177"/>
    </source>
</evidence>
<proteinExistence type="predicted"/>
<name>G2XY39_BOTF4</name>
<gene>
    <name evidence="1" type="ORF">BofuT4_P120820.1</name>
</gene>
<accession>G2XY39</accession>
<reference evidence="2" key="1">
    <citation type="journal article" date="2011" name="PLoS Genet.">
        <title>Genomic analysis of the necrotrophic fungal pathogens Sclerotinia sclerotiorum and Botrytis cinerea.</title>
        <authorList>
            <person name="Amselem J."/>
            <person name="Cuomo C.A."/>
            <person name="van Kan J.A."/>
            <person name="Viaud M."/>
            <person name="Benito E.P."/>
            <person name="Couloux A."/>
            <person name="Coutinho P.M."/>
            <person name="de Vries R.P."/>
            <person name="Dyer P.S."/>
            <person name="Fillinger S."/>
            <person name="Fournier E."/>
            <person name="Gout L."/>
            <person name="Hahn M."/>
            <person name="Kohn L."/>
            <person name="Lapalu N."/>
            <person name="Plummer K.M."/>
            <person name="Pradier J.M."/>
            <person name="Quevillon E."/>
            <person name="Sharon A."/>
            <person name="Simon A."/>
            <person name="ten Have A."/>
            <person name="Tudzynski B."/>
            <person name="Tudzynski P."/>
            <person name="Wincker P."/>
            <person name="Andrew M."/>
            <person name="Anthouard V."/>
            <person name="Beever R.E."/>
            <person name="Beffa R."/>
            <person name="Benoit I."/>
            <person name="Bouzid O."/>
            <person name="Brault B."/>
            <person name="Chen Z."/>
            <person name="Choquer M."/>
            <person name="Collemare J."/>
            <person name="Cotton P."/>
            <person name="Danchin E.G."/>
            <person name="Da Silva C."/>
            <person name="Gautier A."/>
            <person name="Giraud C."/>
            <person name="Giraud T."/>
            <person name="Gonzalez C."/>
            <person name="Grossetete S."/>
            <person name="Guldener U."/>
            <person name="Henrissat B."/>
            <person name="Howlett B.J."/>
            <person name="Kodira C."/>
            <person name="Kretschmer M."/>
            <person name="Lappartient A."/>
            <person name="Leroch M."/>
            <person name="Levis C."/>
            <person name="Mauceli E."/>
            <person name="Neuveglise C."/>
            <person name="Oeser B."/>
            <person name="Pearson M."/>
            <person name="Poulain J."/>
            <person name="Poussereau N."/>
            <person name="Quesneville H."/>
            <person name="Rascle C."/>
            <person name="Schumacher J."/>
            <person name="Segurens B."/>
            <person name="Sexton A."/>
            <person name="Silva E."/>
            <person name="Sirven C."/>
            <person name="Soanes D.M."/>
            <person name="Talbot N.J."/>
            <person name="Templeton M."/>
            <person name="Yandava C."/>
            <person name="Yarden O."/>
            <person name="Zeng Q."/>
            <person name="Rollins J.A."/>
            <person name="Lebrun M.H."/>
            <person name="Dickman M."/>
        </authorList>
    </citation>
    <scope>NUCLEOTIDE SEQUENCE [LARGE SCALE GENOMIC DNA]</scope>
    <source>
        <strain evidence="2">T4</strain>
    </source>
</reference>
<organism evidence="1 2">
    <name type="scientific">Botryotinia fuckeliana (strain T4)</name>
    <name type="common">Noble rot fungus</name>
    <name type="synonym">Botrytis cinerea</name>
    <dbReference type="NCBI Taxonomy" id="999810"/>
    <lineage>
        <taxon>Eukaryota</taxon>
        <taxon>Fungi</taxon>
        <taxon>Dikarya</taxon>
        <taxon>Ascomycota</taxon>
        <taxon>Pezizomycotina</taxon>
        <taxon>Leotiomycetes</taxon>
        <taxon>Helotiales</taxon>
        <taxon>Sclerotiniaceae</taxon>
        <taxon>Botrytis</taxon>
    </lineage>
</organism>
<protein>
    <submittedName>
        <fullName evidence="1">Uncharacterized protein</fullName>
    </submittedName>
</protein>
<dbReference type="AlphaFoldDB" id="G2XY39"/>
<evidence type="ECO:0000313" key="1">
    <source>
        <dbReference type="EMBL" id="CCD45376.1"/>
    </source>
</evidence>
<dbReference type="HOGENOM" id="CLU_2960453_0_0_1"/>
<sequence length="59" mass="6966">MTGVRSSYNLVIMPRVLFLQSVIRYNMLIFSSIRVKCRNNIKWTPHKHCYLLPFPRVGA</sequence>
<dbReference type="EMBL" id="FQ790277">
    <property type="protein sequence ID" value="CCD45376.1"/>
    <property type="molecule type" value="Genomic_DNA"/>
</dbReference>